<reference evidence="3 4" key="1">
    <citation type="submission" date="2019-03" db="EMBL/GenBank/DDBJ databases">
        <title>First draft genome of Liparis tanakae, snailfish: a comprehensive survey of snailfish specific genes.</title>
        <authorList>
            <person name="Kim W."/>
            <person name="Song I."/>
            <person name="Jeong J.-H."/>
            <person name="Kim D."/>
            <person name="Kim S."/>
            <person name="Ryu S."/>
            <person name="Song J.Y."/>
            <person name="Lee S.K."/>
        </authorList>
    </citation>
    <scope>NUCLEOTIDE SEQUENCE [LARGE SCALE GENOMIC DNA]</scope>
    <source>
        <tissue evidence="3">Muscle</tissue>
    </source>
</reference>
<keyword evidence="4" id="KW-1185">Reference proteome</keyword>
<keyword evidence="2" id="KW-0732">Signal</keyword>
<feature type="region of interest" description="Disordered" evidence="1">
    <location>
        <begin position="93"/>
        <end position="134"/>
    </location>
</feature>
<organism evidence="3 4">
    <name type="scientific">Liparis tanakae</name>
    <name type="common">Tanaka's snailfish</name>
    <dbReference type="NCBI Taxonomy" id="230148"/>
    <lineage>
        <taxon>Eukaryota</taxon>
        <taxon>Metazoa</taxon>
        <taxon>Chordata</taxon>
        <taxon>Craniata</taxon>
        <taxon>Vertebrata</taxon>
        <taxon>Euteleostomi</taxon>
        <taxon>Actinopterygii</taxon>
        <taxon>Neopterygii</taxon>
        <taxon>Teleostei</taxon>
        <taxon>Neoteleostei</taxon>
        <taxon>Acanthomorphata</taxon>
        <taxon>Eupercaria</taxon>
        <taxon>Perciformes</taxon>
        <taxon>Cottioidei</taxon>
        <taxon>Cottales</taxon>
        <taxon>Liparidae</taxon>
        <taxon>Liparis</taxon>
    </lineage>
</organism>
<evidence type="ECO:0000313" key="4">
    <source>
        <dbReference type="Proteomes" id="UP000314294"/>
    </source>
</evidence>
<evidence type="ECO:0000256" key="1">
    <source>
        <dbReference type="SAM" id="MobiDB-lite"/>
    </source>
</evidence>
<dbReference type="EMBL" id="SRLO01000365">
    <property type="protein sequence ID" value="TNN59034.1"/>
    <property type="molecule type" value="Genomic_DNA"/>
</dbReference>
<proteinExistence type="predicted"/>
<accession>A0A4Z2H2J1</accession>
<dbReference type="AlphaFoldDB" id="A0A4Z2H2J1"/>
<feature type="chain" id="PRO_5021344410" evidence="2">
    <location>
        <begin position="16"/>
        <end position="134"/>
    </location>
</feature>
<name>A0A4Z2H2J1_9TELE</name>
<dbReference type="Proteomes" id="UP000314294">
    <property type="component" value="Unassembled WGS sequence"/>
</dbReference>
<evidence type="ECO:0000313" key="3">
    <source>
        <dbReference type="EMBL" id="TNN59034.1"/>
    </source>
</evidence>
<comment type="caution">
    <text evidence="3">The sequence shown here is derived from an EMBL/GenBank/DDBJ whole genome shotgun (WGS) entry which is preliminary data.</text>
</comment>
<gene>
    <name evidence="3" type="ORF">EYF80_030772</name>
</gene>
<feature type="signal peptide" evidence="2">
    <location>
        <begin position="1"/>
        <end position="15"/>
    </location>
</feature>
<evidence type="ECO:0000256" key="2">
    <source>
        <dbReference type="SAM" id="SignalP"/>
    </source>
</evidence>
<sequence length="134" mass="14840">MSISLLVVLVESCSGSSPYIRLWAEQVSSDVNLDQTGLVYLQPRPPPSLPASDWTASPSLPGSDWTALLSADRLTSHQISPPLSLPVTIHKQDGVTQRRQQQQLIGWLPTHPQSGWLRGKPRLPRQSDTQKQNQ</sequence>
<protein>
    <submittedName>
        <fullName evidence="3">Uncharacterized protein</fullName>
    </submittedName>
</protein>